<dbReference type="PANTHER" id="PTHR36221">
    <property type="entry name" value="DUF742 DOMAIN-CONTAINING PROTEIN"/>
    <property type="match status" value="1"/>
</dbReference>
<accession>A0AB39M4U7</accession>
<dbReference type="EMBL" id="CP163431">
    <property type="protein sequence ID" value="XDQ00034.1"/>
    <property type="molecule type" value="Genomic_DNA"/>
</dbReference>
<dbReference type="AlphaFoldDB" id="A0AB39M4U7"/>
<sequence>MRHWSEEDPWEDEEPALLVRPYTVTGGRTPSVRPGVELITLISTVRPPTRDQRLQPEQNRLLALCRTPTALVEVAARLDLPVAVIRVLLDDLLDNDLVSVSPPTAAGIPDARFLQAVIDGIRRI</sequence>
<dbReference type="PANTHER" id="PTHR36221:SF1">
    <property type="entry name" value="DUF742 DOMAIN-CONTAINING PROTEIN"/>
    <property type="match status" value="1"/>
</dbReference>
<name>A0AB39M4U7_9ACTN</name>
<dbReference type="Pfam" id="PF05331">
    <property type="entry name" value="DUF742"/>
    <property type="match status" value="1"/>
</dbReference>
<dbReference type="InterPro" id="IPR007995">
    <property type="entry name" value="DUF742"/>
</dbReference>
<evidence type="ECO:0000313" key="1">
    <source>
        <dbReference type="EMBL" id="XDQ00034.1"/>
    </source>
</evidence>
<organism evidence="1">
    <name type="scientific">Streptomyces sp. R08</name>
    <dbReference type="NCBI Taxonomy" id="3238624"/>
    <lineage>
        <taxon>Bacteria</taxon>
        <taxon>Bacillati</taxon>
        <taxon>Actinomycetota</taxon>
        <taxon>Actinomycetes</taxon>
        <taxon>Kitasatosporales</taxon>
        <taxon>Streptomycetaceae</taxon>
        <taxon>Streptomyces</taxon>
    </lineage>
</organism>
<gene>
    <name evidence="1" type="ORF">AB5J58_07540</name>
</gene>
<protein>
    <submittedName>
        <fullName evidence="1">DUF742 domain-containing protein</fullName>
    </submittedName>
</protein>
<proteinExistence type="predicted"/>
<dbReference type="RefSeq" id="WP_369186953.1">
    <property type="nucleotide sequence ID" value="NZ_CP163431.1"/>
</dbReference>
<reference evidence="1" key="1">
    <citation type="submission" date="2024-07" db="EMBL/GenBank/DDBJ databases">
        <authorList>
            <person name="Yu S.T."/>
        </authorList>
    </citation>
    <scope>NUCLEOTIDE SEQUENCE</scope>
    <source>
        <strain evidence="1">R08</strain>
    </source>
</reference>